<reference evidence="1 2" key="1">
    <citation type="submission" date="2024-08" db="EMBL/GenBank/DDBJ databases">
        <title>Two novel Cytobacillus novel species.</title>
        <authorList>
            <person name="Liu G."/>
        </authorList>
    </citation>
    <scope>NUCLEOTIDE SEQUENCE [LARGE SCALE GENOMIC DNA]</scope>
    <source>
        <strain evidence="1 2">FJAT-53684</strain>
    </source>
</reference>
<dbReference type="Proteomes" id="UP001601058">
    <property type="component" value="Unassembled WGS sequence"/>
</dbReference>
<name>A0ABW6K075_9BACI</name>
<evidence type="ECO:0000313" key="1">
    <source>
        <dbReference type="EMBL" id="MFE8696408.1"/>
    </source>
</evidence>
<proteinExistence type="predicted"/>
<dbReference type="EMBL" id="JBIACJ010000004">
    <property type="protein sequence ID" value="MFE8696408.1"/>
    <property type="molecule type" value="Genomic_DNA"/>
</dbReference>
<protein>
    <submittedName>
        <fullName evidence="1">Uncharacterized protein</fullName>
    </submittedName>
</protein>
<comment type="caution">
    <text evidence="1">The sequence shown here is derived from an EMBL/GenBank/DDBJ whole genome shotgun (WGS) entry which is preliminary data.</text>
</comment>
<gene>
    <name evidence="1" type="ORF">ACFYKT_08670</name>
</gene>
<sequence length="84" mass="9762">MMEAVNYLTALLREELKQSTGIISKDKENGSYYTIRKIVSAIRTLSDDPLNTTVNMEIQIDTWQVIIHNDYKNNENIILFKKRG</sequence>
<organism evidence="1 2">
    <name type="scientific">Cytobacillus mangrovibacter</name>
    <dbReference type="NCBI Taxonomy" id="3299024"/>
    <lineage>
        <taxon>Bacteria</taxon>
        <taxon>Bacillati</taxon>
        <taxon>Bacillota</taxon>
        <taxon>Bacilli</taxon>
        <taxon>Bacillales</taxon>
        <taxon>Bacillaceae</taxon>
        <taxon>Cytobacillus</taxon>
    </lineage>
</organism>
<keyword evidence="2" id="KW-1185">Reference proteome</keyword>
<dbReference type="RefSeq" id="WP_389218338.1">
    <property type="nucleotide sequence ID" value="NZ_JBIACJ010000004.1"/>
</dbReference>
<evidence type="ECO:0000313" key="2">
    <source>
        <dbReference type="Proteomes" id="UP001601058"/>
    </source>
</evidence>
<accession>A0ABW6K075</accession>